<gene>
    <name evidence="2" type="ORF">SAY86_009579</name>
</gene>
<accession>A0AAN7KZY9</accession>
<organism evidence="2 3">
    <name type="scientific">Trapa natans</name>
    <name type="common">Water chestnut</name>
    <dbReference type="NCBI Taxonomy" id="22666"/>
    <lineage>
        <taxon>Eukaryota</taxon>
        <taxon>Viridiplantae</taxon>
        <taxon>Streptophyta</taxon>
        <taxon>Embryophyta</taxon>
        <taxon>Tracheophyta</taxon>
        <taxon>Spermatophyta</taxon>
        <taxon>Magnoliopsida</taxon>
        <taxon>eudicotyledons</taxon>
        <taxon>Gunneridae</taxon>
        <taxon>Pentapetalae</taxon>
        <taxon>rosids</taxon>
        <taxon>malvids</taxon>
        <taxon>Myrtales</taxon>
        <taxon>Lythraceae</taxon>
        <taxon>Trapa</taxon>
    </lineage>
</organism>
<feature type="region of interest" description="Disordered" evidence="1">
    <location>
        <begin position="126"/>
        <end position="146"/>
    </location>
</feature>
<keyword evidence="3" id="KW-1185">Reference proteome</keyword>
<evidence type="ECO:0000313" key="3">
    <source>
        <dbReference type="Proteomes" id="UP001346149"/>
    </source>
</evidence>
<dbReference type="Proteomes" id="UP001346149">
    <property type="component" value="Unassembled WGS sequence"/>
</dbReference>
<dbReference type="EMBL" id="JAXQNO010000019">
    <property type="protein sequence ID" value="KAK4774644.1"/>
    <property type="molecule type" value="Genomic_DNA"/>
</dbReference>
<dbReference type="PANTHER" id="PTHR33356">
    <property type="entry name" value="TIP41-LIKE PROTEIN"/>
    <property type="match status" value="1"/>
</dbReference>
<dbReference type="PANTHER" id="PTHR33356:SF17">
    <property type="entry name" value="TPX2 CENTRAL DOMAIN-CONTAINING PROTEIN"/>
    <property type="match status" value="1"/>
</dbReference>
<proteinExistence type="predicted"/>
<evidence type="ECO:0000256" key="1">
    <source>
        <dbReference type="SAM" id="MobiDB-lite"/>
    </source>
</evidence>
<reference evidence="2 3" key="1">
    <citation type="journal article" date="2023" name="Hortic Res">
        <title>Pangenome of water caltrop reveals structural variations and asymmetric subgenome divergence after allopolyploidization.</title>
        <authorList>
            <person name="Zhang X."/>
            <person name="Chen Y."/>
            <person name="Wang L."/>
            <person name="Yuan Y."/>
            <person name="Fang M."/>
            <person name="Shi L."/>
            <person name="Lu R."/>
            <person name="Comes H.P."/>
            <person name="Ma Y."/>
            <person name="Chen Y."/>
            <person name="Huang G."/>
            <person name="Zhou Y."/>
            <person name="Zheng Z."/>
            <person name="Qiu Y."/>
        </authorList>
    </citation>
    <scope>NUCLEOTIDE SEQUENCE [LARGE SCALE GENOMIC DNA]</scope>
    <source>
        <strain evidence="2">F231</strain>
    </source>
</reference>
<sequence length="436" mass="46795">MATEGIDAAVFRGGFLMARAGCVEAESGLGCSGCFPSEFPYEIHSPVNSVLSSSETTKSRGDVDVNEEDFLAELTSRLTRSSIPAKKSAAPLSFCSKTEKPLVISVSPKSTLTGVSGWPSSYLLGMSRDASPNGGSTPSPPVAPFPPENSQINWDLIYAAAEQLARLRLSGEEGKVQPQRVPVGASGWPVKSHGLTSALKPPLHGCCSSHISSDSHSVTNQYWNTQDLQFQGACSPCWSNTVKGNFSDMHTQPIGNRIRGIGYESNNVIWDGGRLLGGAPHSDLLPLCVLNAQQSLNRPDLRALLNGSGTVKRERAGTGVFLPRRYGSPAPESRKRSGFSTVLVPPKVVQALNLNLDDVNARRQPHLASDYGISFFLKDSTCACQVSHIEAENIISTLTDILMARRNAILEQQKSLQTGARGSSITKGVLPQEWTY</sequence>
<evidence type="ECO:0000313" key="2">
    <source>
        <dbReference type="EMBL" id="KAK4774644.1"/>
    </source>
</evidence>
<name>A0AAN7KZY9_TRANT</name>
<comment type="caution">
    <text evidence="2">The sequence shown here is derived from an EMBL/GenBank/DDBJ whole genome shotgun (WGS) entry which is preliminary data.</text>
</comment>
<protein>
    <submittedName>
        <fullName evidence="2">Uncharacterized protein</fullName>
    </submittedName>
</protein>
<dbReference type="AlphaFoldDB" id="A0AAN7KZY9"/>